<sequence>MTAEHWQATARAWDAEWERLAPPGRTVPTAWLLACPVLTPATWVCEVADVVRTDPDAVLLALLRLHRTGDTLAGQAVLRAMTPKAVRMAARDAEAGLADYLAALWERIATYPVERRPTRVAANLALDALKTVKSARACRPTHAWAPVAEQHDPLVGDAVLDAGLRLGVIDAQTRRTLACVYVEGHSSADAARELGTSSDAVRWRCSKGVRALRAHAGDLVAELVG</sequence>
<accession>A0ABZ3C6I0</accession>
<dbReference type="EMBL" id="CP115965">
    <property type="protein sequence ID" value="WZW98344.1"/>
    <property type="molecule type" value="Genomic_DNA"/>
</dbReference>
<organism evidence="1 2">
    <name type="scientific">Propioniciclava soli</name>
    <dbReference type="NCBI Taxonomy" id="2775081"/>
    <lineage>
        <taxon>Bacteria</taxon>
        <taxon>Bacillati</taxon>
        <taxon>Actinomycetota</taxon>
        <taxon>Actinomycetes</taxon>
        <taxon>Propionibacteriales</taxon>
        <taxon>Propionibacteriaceae</taxon>
        <taxon>Propioniciclava</taxon>
    </lineage>
</organism>
<dbReference type="RefSeq" id="WP_232547107.1">
    <property type="nucleotide sequence ID" value="NZ_CP115965.1"/>
</dbReference>
<dbReference type="InterPro" id="IPR013324">
    <property type="entry name" value="RNA_pol_sigma_r3/r4-like"/>
</dbReference>
<gene>
    <name evidence="1" type="ORF">PCC79_15875</name>
</gene>
<evidence type="ECO:0000313" key="1">
    <source>
        <dbReference type="EMBL" id="WZW98344.1"/>
    </source>
</evidence>
<keyword evidence="2" id="KW-1185">Reference proteome</keyword>
<dbReference type="SUPFAM" id="SSF88659">
    <property type="entry name" value="Sigma3 and sigma4 domains of RNA polymerase sigma factors"/>
    <property type="match status" value="1"/>
</dbReference>
<proteinExistence type="predicted"/>
<evidence type="ECO:0008006" key="3">
    <source>
        <dbReference type="Google" id="ProtNLM"/>
    </source>
</evidence>
<protein>
    <recommendedName>
        <fullName evidence="3">Sigma-70 family RNA polymerase sigma factor</fullName>
    </recommendedName>
</protein>
<dbReference type="InterPro" id="IPR036388">
    <property type="entry name" value="WH-like_DNA-bd_sf"/>
</dbReference>
<dbReference type="Proteomes" id="UP001434337">
    <property type="component" value="Chromosome"/>
</dbReference>
<dbReference type="Gene3D" id="1.10.10.10">
    <property type="entry name" value="Winged helix-like DNA-binding domain superfamily/Winged helix DNA-binding domain"/>
    <property type="match status" value="1"/>
</dbReference>
<evidence type="ECO:0000313" key="2">
    <source>
        <dbReference type="Proteomes" id="UP001434337"/>
    </source>
</evidence>
<reference evidence="1 2" key="1">
    <citation type="journal article" date="2023" name="Environ Microbiome">
        <title>A coral-associated actinobacterium mitigates coral bleaching under heat stress.</title>
        <authorList>
            <person name="Li J."/>
            <person name="Zou Y."/>
            <person name="Li Q."/>
            <person name="Zhang J."/>
            <person name="Bourne D.G."/>
            <person name="Lyu Y."/>
            <person name="Liu C."/>
            <person name="Zhang S."/>
        </authorList>
    </citation>
    <scope>NUCLEOTIDE SEQUENCE [LARGE SCALE GENOMIC DNA]</scope>
    <source>
        <strain evidence="1 2">SCSIO 13291</strain>
    </source>
</reference>
<name>A0ABZ3C6I0_9ACTN</name>